<dbReference type="InterPro" id="IPR019703">
    <property type="entry name" value="YbjO_DH-like"/>
</dbReference>
<reference evidence="2 3" key="1">
    <citation type="submission" date="2024-07" db="EMBL/GenBank/DDBJ databases">
        <authorList>
            <person name="Hebao G."/>
        </authorList>
    </citation>
    <scope>NUCLEOTIDE SEQUENCE [LARGE SCALE GENOMIC DNA]</scope>
    <source>
        <strain evidence="2 3">ACCC 02193</strain>
    </source>
</reference>
<keyword evidence="1" id="KW-1133">Transmembrane helix</keyword>
<gene>
    <name evidence="2" type="ORF">AB6T85_04725</name>
</gene>
<protein>
    <submittedName>
        <fullName evidence="2">YbjO family protein</fullName>
    </submittedName>
</protein>
<dbReference type="Pfam" id="PF10767">
    <property type="entry name" value="YbjO_DH-like"/>
    <property type="match status" value="1"/>
</dbReference>
<keyword evidence="1" id="KW-0812">Transmembrane</keyword>
<evidence type="ECO:0000313" key="2">
    <source>
        <dbReference type="EMBL" id="MEY8769744.1"/>
    </source>
</evidence>
<keyword evidence="1" id="KW-0472">Membrane</keyword>
<name>A0ABV4E4E0_9GAMM</name>
<keyword evidence="3" id="KW-1185">Reference proteome</keyword>
<dbReference type="RefSeq" id="WP_301251309.1">
    <property type="nucleotide sequence ID" value="NZ_JBGFFX010000002.1"/>
</dbReference>
<feature type="transmembrane region" description="Helical" evidence="1">
    <location>
        <begin position="87"/>
        <end position="108"/>
    </location>
</feature>
<organism evidence="2 3">
    <name type="scientific">Erwinia aeris</name>
    <dbReference type="NCBI Taxonomy" id="3239803"/>
    <lineage>
        <taxon>Bacteria</taxon>
        <taxon>Pseudomonadati</taxon>
        <taxon>Pseudomonadota</taxon>
        <taxon>Gammaproteobacteria</taxon>
        <taxon>Enterobacterales</taxon>
        <taxon>Erwiniaceae</taxon>
        <taxon>Erwinia</taxon>
    </lineage>
</organism>
<evidence type="ECO:0000256" key="1">
    <source>
        <dbReference type="SAM" id="Phobius"/>
    </source>
</evidence>
<dbReference type="EMBL" id="JBGFFX010000002">
    <property type="protein sequence ID" value="MEY8769744.1"/>
    <property type="molecule type" value="Genomic_DNA"/>
</dbReference>
<dbReference type="Proteomes" id="UP001565243">
    <property type="component" value="Unassembled WGS sequence"/>
</dbReference>
<proteinExistence type="predicted"/>
<comment type="caution">
    <text evidence="2">The sequence shown here is derived from an EMBL/GenBank/DDBJ whole genome shotgun (WGS) entry which is preliminary data.</text>
</comment>
<accession>A0ABV4E4E0</accession>
<evidence type="ECO:0000313" key="3">
    <source>
        <dbReference type="Proteomes" id="UP001565243"/>
    </source>
</evidence>
<feature type="transmembrane region" description="Helical" evidence="1">
    <location>
        <begin position="12"/>
        <end position="34"/>
    </location>
</feature>
<feature type="transmembrane region" description="Helical" evidence="1">
    <location>
        <begin position="54"/>
        <end position="75"/>
    </location>
</feature>
<sequence length="150" mass="16586">MSEVLKQEPACEIPVPVVVAAIAIIMTRCLSVALEVHEMGLNTLLNVIHLAAQSWSATLIFIASQLLFFIELRCALALLHGRRWGRLGYGCSQLIVIGYMLMASAGWIGPEIFSLHGEQGHLLLSQKLPDLLVLGLLFFPASSREFFQQR</sequence>